<evidence type="ECO:0000313" key="1">
    <source>
        <dbReference type="EMBL" id="GAA0201970.1"/>
    </source>
</evidence>
<dbReference type="Proteomes" id="UP001500399">
    <property type="component" value="Unassembled WGS sequence"/>
</dbReference>
<proteinExistence type="predicted"/>
<gene>
    <name evidence="1" type="ORF">GCM10008919_01660</name>
</gene>
<dbReference type="RefSeq" id="WP_304988176.1">
    <property type="nucleotide sequence ID" value="NZ_BAAACR010000001.1"/>
</dbReference>
<name>A0ABP3CEX6_9FIRM</name>
<keyword evidence="2" id="KW-1185">Reference proteome</keyword>
<reference evidence="2" key="1">
    <citation type="journal article" date="2019" name="Int. J. Syst. Evol. Microbiol.">
        <title>The Global Catalogue of Microorganisms (GCM) 10K type strain sequencing project: providing services to taxonomists for standard genome sequencing and annotation.</title>
        <authorList>
            <consortium name="The Broad Institute Genomics Platform"/>
            <consortium name="The Broad Institute Genome Sequencing Center for Infectious Disease"/>
            <person name="Wu L."/>
            <person name="Ma J."/>
        </authorList>
    </citation>
    <scope>NUCLEOTIDE SEQUENCE [LARGE SCALE GENOMIC DNA]</scope>
    <source>
        <strain evidence="2">JCM 8542</strain>
    </source>
</reference>
<protein>
    <recommendedName>
        <fullName evidence="3">DUF4238 domain-containing protein</fullName>
    </recommendedName>
</protein>
<comment type="caution">
    <text evidence="1">The sequence shown here is derived from an EMBL/GenBank/DDBJ whole genome shotgun (WGS) entry which is preliminary data.</text>
</comment>
<sequence>MGTKAQHYVWRGYLKRWDQKNDSNGRIFVYRKKPIGTQPQLPDKPVLLANVGFEKYYYDITGFTQEDVSLLTQFIDHMEKDMPVKMTLNPNIFSDANSKRDFVETIMCNYEDIDNENKFLDSIVRNEVSFYQDSVMQIAMNTMLDEIKFRIIAGEGQKSDDDLMDICLNAMIHGDNIDLKHEFHRFFFMQYLRSPVRIEAQKKGFEKFKADNLDKMGNKNTNFHANLVTIFFAEKMALNVSRNWHTWIERIENRTSTPFVTSDTPLINLTGRDLKDKSEFYYPLSPFVAMKLCIAHKHGCSKGNSNTNIIIADTDKIDSFNQQIVDHCKNEVFSNRRDILEQISNKCRDI</sequence>
<dbReference type="InterPro" id="IPR025332">
    <property type="entry name" value="DUF4238"/>
</dbReference>
<accession>A0ABP3CEX6</accession>
<organism evidence="1 2">
    <name type="scientific">Selenomonas dianae</name>
    <dbReference type="NCBI Taxonomy" id="135079"/>
    <lineage>
        <taxon>Bacteria</taxon>
        <taxon>Bacillati</taxon>
        <taxon>Bacillota</taxon>
        <taxon>Negativicutes</taxon>
        <taxon>Selenomonadales</taxon>
        <taxon>Selenomonadaceae</taxon>
        <taxon>Selenomonas</taxon>
    </lineage>
</organism>
<evidence type="ECO:0000313" key="2">
    <source>
        <dbReference type="Proteomes" id="UP001500399"/>
    </source>
</evidence>
<evidence type="ECO:0008006" key="3">
    <source>
        <dbReference type="Google" id="ProtNLM"/>
    </source>
</evidence>
<dbReference type="Pfam" id="PF14022">
    <property type="entry name" value="DUF4238"/>
    <property type="match status" value="1"/>
</dbReference>
<dbReference type="EMBL" id="BAAACR010000001">
    <property type="protein sequence ID" value="GAA0201970.1"/>
    <property type="molecule type" value="Genomic_DNA"/>
</dbReference>